<dbReference type="Proteomes" id="UP001180845">
    <property type="component" value="Unassembled WGS sequence"/>
</dbReference>
<sequence length="38" mass="3872">MPAFFTTVLTGVVAAVVEALLVRLAKTALARVDVSGLA</sequence>
<keyword evidence="2" id="KW-1185">Reference proteome</keyword>
<proteinExistence type="predicted"/>
<name>A0AAE3ZIR9_9ACTN</name>
<evidence type="ECO:0000313" key="2">
    <source>
        <dbReference type="Proteomes" id="UP001180845"/>
    </source>
</evidence>
<dbReference type="EMBL" id="JAVDXW010000001">
    <property type="protein sequence ID" value="MDR7304415.1"/>
    <property type="molecule type" value="Genomic_DNA"/>
</dbReference>
<accession>A0AAE3ZIR9</accession>
<evidence type="ECO:0000313" key="1">
    <source>
        <dbReference type="EMBL" id="MDR7304415.1"/>
    </source>
</evidence>
<organism evidence="1 2">
    <name type="scientific">Haloactinomyces albus</name>
    <dbReference type="NCBI Taxonomy" id="1352928"/>
    <lineage>
        <taxon>Bacteria</taxon>
        <taxon>Bacillati</taxon>
        <taxon>Actinomycetota</taxon>
        <taxon>Actinomycetes</taxon>
        <taxon>Actinopolysporales</taxon>
        <taxon>Actinopolysporaceae</taxon>
        <taxon>Haloactinomyces</taxon>
    </lineage>
</organism>
<dbReference type="AlphaFoldDB" id="A0AAE3ZIR9"/>
<reference evidence="1" key="1">
    <citation type="submission" date="2023-07" db="EMBL/GenBank/DDBJ databases">
        <title>Sequencing the genomes of 1000 actinobacteria strains.</title>
        <authorList>
            <person name="Klenk H.-P."/>
        </authorList>
    </citation>
    <scope>NUCLEOTIDE SEQUENCE</scope>
    <source>
        <strain evidence="1">DSM 45977</strain>
    </source>
</reference>
<comment type="caution">
    <text evidence="1">The sequence shown here is derived from an EMBL/GenBank/DDBJ whole genome shotgun (WGS) entry which is preliminary data.</text>
</comment>
<protein>
    <submittedName>
        <fullName evidence="1">Uncharacterized protein</fullName>
    </submittedName>
</protein>
<gene>
    <name evidence="1" type="ORF">JOF55_004596</name>
</gene>